<evidence type="ECO:0000313" key="2">
    <source>
        <dbReference type="EMBL" id="KNC24933.1"/>
    </source>
</evidence>
<reference evidence="2 3" key="1">
    <citation type="journal article" date="2015" name="Nat. Commun.">
        <title>Lucilia cuprina genome unlocks parasitic fly biology to underpin future interventions.</title>
        <authorList>
            <person name="Anstead C.A."/>
            <person name="Korhonen P.K."/>
            <person name="Young N.D."/>
            <person name="Hall R.S."/>
            <person name="Jex A.R."/>
            <person name="Murali S.C."/>
            <person name="Hughes D.S."/>
            <person name="Lee S.F."/>
            <person name="Perry T."/>
            <person name="Stroehlein A.J."/>
            <person name="Ansell B.R."/>
            <person name="Breugelmans B."/>
            <person name="Hofmann A."/>
            <person name="Qu J."/>
            <person name="Dugan S."/>
            <person name="Lee S.L."/>
            <person name="Chao H."/>
            <person name="Dinh H."/>
            <person name="Han Y."/>
            <person name="Doddapaneni H.V."/>
            <person name="Worley K.C."/>
            <person name="Muzny D.M."/>
            <person name="Ioannidis P."/>
            <person name="Waterhouse R.M."/>
            <person name="Zdobnov E.M."/>
            <person name="James P.J."/>
            <person name="Bagnall N.H."/>
            <person name="Kotze A.C."/>
            <person name="Gibbs R.A."/>
            <person name="Richards S."/>
            <person name="Batterham P."/>
            <person name="Gasser R.B."/>
        </authorList>
    </citation>
    <scope>NUCLEOTIDE SEQUENCE [LARGE SCALE GENOMIC DNA]</scope>
    <source>
        <strain evidence="2 3">LS</strain>
        <tissue evidence="2">Full body</tissue>
    </source>
</reference>
<gene>
    <name evidence="2" type="ORF">FF38_05651</name>
</gene>
<evidence type="ECO:0000313" key="3">
    <source>
        <dbReference type="Proteomes" id="UP000037069"/>
    </source>
</evidence>
<feature type="compositionally biased region" description="Low complexity" evidence="1">
    <location>
        <begin position="65"/>
        <end position="85"/>
    </location>
</feature>
<dbReference type="Proteomes" id="UP000037069">
    <property type="component" value="Unassembled WGS sequence"/>
</dbReference>
<keyword evidence="3" id="KW-1185">Reference proteome</keyword>
<proteinExistence type="predicted"/>
<organism evidence="2 3">
    <name type="scientific">Lucilia cuprina</name>
    <name type="common">Green bottle fly</name>
    <name type="synonym">Australian sheep blowfly</name>
    <dbReference type="NCBI Taxonomy" id="7375"/>
    <lineage>
        <taxon>Eukaryota</taxon>
        <taxon>Metazoa</taxon>
        <taxon>Ecdysozoa</taxon>
        <taxon>Arthropoda</taxon>
        <taxon>Hexapoda</taxon>
        <taxon>Insecta</taxon>
        <taxon>Pterygota</taxon>
        <taxon>Neoptera</taxon>
        <taxon>Endopterygota</taxon>
        <taxon>Diptera</taxon>
        <taxon>Brachycera</taxon>
        <taxon>Muscomorpha</taxon>
        <taxon>Oestroidea</taxon>
        <taxon>Calliphoridae</taxon>
        <taxon>Luciliinae</taxon>
        <taxon>Lucilia</taxon>
    </lineage>
</organism>
<dbReference type="Gene3D" id="3.40.50.300">
    <property type="entry name" value="P-loop containing nucleotide triphosphate hydrolases"/>
    <property type="match status" value="1"/>
</dbReference>
<dbReference type="AlphaFoldDB" id="A0A0L0BY19"/>
<accession>A0A0L0BY19</accession>
<dbReference type="STRING" id="7375.A0A0L0BY19"/>
<evidence type="ECO:0000256" key="1">
    <source>
        <dbReference type="SAM" id="MobiDB-lite"/>
    </source>
</evidence>
<name>A0A0L0BY19_LUCCU</name>
<feature type="region of interest" description="Disordered" evidence="1">
    <location>
        <begin position="62"/>
        <end position="85"/>
    </location>
</feature>
<dbReference type="OrthoDB" id="447173at2759"/>
<protein>
    <submittedName>
        <fullName evidence="2">Uncharacterized protein</fullName>
    </submittedName>
</protein>
<sequence length="284" mass="31210">MTVSGVRGREFKAKQTRLVMYLKNLDLCYLDAWGCSEIVELLLQLVQRQGFYNDNSSNSGLNAVKNSTSGGDSNKGKGNNTTNNSSKLEWINVSGLQICGSISQSTTQTTTAATANASLVKIAPRYLAINHLLHVGYPTQQDMLAVIQRHLEHLLLGNPYHLQAGGSSSNDSARFKGMSLQNVQSISEGLMEFYTKFQAAFTMTRKRGGSASSNSTDAAAIAATGCNAHYQFSPKFIMKTLANLKYYPENSFNEDRLACEDDAEKFETILRHSIRKIGSKDRVL</sequence>
<dbReference type="InterPro" id="IPR027417">
    <property type="entry name" value="P-loop_NTPase"/>
</dbReference>
<comment type="caution">
    <text evidence="2">The sequence shown here is derived from an EMBL/GenBank/DDBJ whole genome shotgun (WGS) entry which is preliminary data.</text>
</comment>
<dbReference type="EMBL" id="JRES01001166">
    <property type="protein sequence ID" value="KNC24933.1"/>
    <property type="molecule type" value="Genomic_DNA"/>
</dbReference>